<proteinExistence type="predicted"/>
<reference evidence="1" key="1">
    <citation type="submission" date="2021-01" db="EMBL/GenBank/DDBJ databases">
        <title>A chromosome-scale assembly of European eel, Anguilla anguilla.</title>
        <authorList>
            <person name="Henkel C."/>
            <person name="Jong-Raadsen S.A."/>
            <person name="Dufour S."/>
            <person name="Weltzien F.-A."/>
            <person name="Palstra A.P."/>
            <person name="Pelster B."/>
            <person name="Spaink H.P."/>
            <person name="Van Den Thillart G.E."/>
            <person name="Jansen H."/>
            <person name="Zahm M."/>
            <person name="Klopp C."/>
            <person name="Cedric C."/>
            <person name="Louis A."/>
            <person name="Berthelot C."/>
            <person name="Parey E."/>
            <person name="Roest Crollius H."/>
            <person name="Montfort J."/>
            <person name="Robinson-Rechavi M."/>
            <person name="Bucao C."/>
            <person name="Bouchez O."/>
            <person name="Gislard M."/>
            <person name="Lluch J."/>
            <person name="Milhes M."/>
            <person name="Lampietro C."/>
            <person name="Lopez Roques C."/>
            <person name="Donnadieu C."/>
            <person name="Braasch I."/>
            <person name="Desvignes T."/>
            <person name="Postlethwait J."/>
            <person name="Bobe J."/>
            <person name="Guiguen Y."/>
            <person name="Dirks R."/>
        </authorList>
    </citation>
    <scope>NUCLEOTIDE SEQUENCE</scope>
    <source>
        <strain evidence="1">Tag_6206</strain>
        <tissue evidence="1">Liver</tissue>
    </source>
</reference>
<dbReference type="Proteomes" id="UP001044222">
    <property type="component" value="Unassembled WGS sequence"/>
</dbReference>
<protein>
    <submittedName>
        <fullName evidence="1">Uncharacterized protein</fullName>
    </submittedName>
</protein>
<keyword evidence="2" id="KW-1185">Reference proteome</keyword>
<dbReference type="EMBL" id="JAFIRN010000001">
    <property type="protein sequence ID" value="KAG5855796.1"/>
    <property type="molecule type" value="Genomic_DNA"/>
</dbReference>
<evidence type="ECO:0000313" key="2">
    <source>
        <dbReference type="Proteomes" id="UP001044222"/>
    </source>
</evidence>
<sequence>MALMKWGLFRCLYWKWKKLAKMRTADYHRMYTVIMSVMSPRTLLGMFSNLSNLRCHPAFLRCDMWSRILQGSVTVHGNACRQNALSVQLSPPLPRF</sequence>
<name>A0A9D3MVF5_ANGAN</name>
<accession>A0A9D3MVF5</accession>
<gene>
    <name evidence="1" type="ORF">ANANG_G00000400</name>
</gene>
<comment type="caution">
    <text evidence="1">The sequence shown here is derived from an EMBL/GenBank/DDBJ whole genome shotgun (WGS) entry which is preliminary data.</text>
</comment>
<organism evidence="1 2">
    <name type="scientific">Anguilla anguilla</name>
    <name type="common">European freshwater eel</name>
    <name type="synonym">Muraena anguilla</name>
    <dbReference type="NCBI Taxonomy" id="7936"/>
    <lineage>
        <taxon>Eukaryota</taxon>
        <taxon>Metazoa</taxon>
        <taxon>Chordata</taxon>
        <taxon>Craniata</taxon>
        <taxon>Vertebrata</taxon>
        <taxon>Euteleostomi</taxon>
        <taxon>Actinopterygii</taxon>
        <taxon>Neopterygii</taxon>
        <taxon>Teleostei</taxon>
        <taxon>Anguilliformes</taxon>
        <taxon>Anguillidae</taxon>
        <taxon>Anguilla</taxon>
    </lineage>
</organism>
<dbReference type="AlphaFoldDB" id="A0A9D3MVF5"/>
<evidence type="ECO:0000313" key="1">
    <source>
        <dbReference type="EMBL" id="KAG5855796.1"/>
    </source>
</evidence>